<protein>
    <submittedName>
        <fullName evidence="2">Uncharacterized protein</fullName>
    </submittedName>
</protein>
<evidence type="ECO:0000313" key="4">
    <source>
        <dbReference type="Proteomes" id="UP000030764"/>
    </source>
</evidence>
<keyword evidence="4" id="KW-1185">Reference proteome</keyword>
<feature type="signal peptide" evidence="1">
    <location>
        <begin position="1"/>
        <end position="19"/>
    </location>
</feature>
<proteinExistence type="predicted"/>
<dbReference type="EMBL" id="KL363188">
    <property type="protein sequence ID" value="KFD57416.1"/>
    <property type="molecule type" value="Genomic_DNA"/>
</dbReference>
<dbReference type="Proteomes" id="UP000030764">
    <property type="component" value="Unassembled WGS sequence"/>
</dbReference>
<organism evidence="2 4">
    <name type="scientific">Trichuris suis</name>
    <name type="common">pig whipworm</name>
    <dbReference type="NCBI Taxonomy" id="68888"/>
    <lineage>
        <taxon>Eukaryota</taxon>
        <taxon>Metazoa</taxon>
        <taxon>Ecdysozoa</taxon>
        <taxon>Nematoda</taxon>
        <taxon>Enoplea</taxon>
        <taxon>Dorylaimia</taxon>
        <taxon>Trichinellida</taxon>
        <taxon>Trichuridae</taxon>
        <taxon>Trichuris</taxon>
    </lineage>
</organism>
<dbReference type="AlphaFoldDB" id="A0A085MJM0"/>
<evidence type="ECO:0000313" key="2">
    <source>
        <dbReference type="EMBL" id="KFD57416.1"/>
    </source>
</evidence>
<name>A0A085MJM0_9BILA</name>
<evidence type="ECO:0000256" key="1">
    <source>
        <dbReference type="SAM" id="SignalP"/>
    </source>
</evidence>
<feature type="chain" id="PRO_5007379415" evidence="1">
    <location>
        <begin position="20"/>
        <end position="109"/>
    </location>
</feature>
<feature type="non-terminal residue" evidence="2">
    <location>
        <position position="109"/>
    </location>
</feature>
<gene>
    <name evidence="2" type="ORF">M513_01519</name>
    <name evidence="3" type="ORF">M514_01519</name>
</gene>
<sequence length="109" mass="12154">MKFVKLLLLVTFLISAAKAYQRLKAIRKVKHATGGLAIPNSGADPCGVLISVLKELLAKEERRRTTKHLKNALRATEQYARKGRRGARHCERMLKGLQAIQRSTVLSSC</sequence>
<keyword evidence="1" id="KW-0732">Signal</keyword>
<reference evidence="2 4" key="1">
    <citation type="journal article" date="2014" name="Nat. Genet.">
        <title>Genome and transcriptome of the porcine whipworm Trichuris suis.</title>
        <authorList>
            <person name="Jex A.R."/>
            <person name="Nejsum P."/>
            <person name="Schwarz E.M."/>
            <person name="Hu L."/>
            <person name="Young N.D."/>
            <person name="Hall R.S."/>
            <person name="Korhonen P.K."/>
            <person name="Liao S."/>
            <person name="Thamsborg S."/>
            <person name="Xia J."/>
            <person name="Xu P."/>
            <person name="Wang S."/>
            <person name="Scheerlinck J.P."/>
            <person name="Hofmann A."/>
            <person name="Sternberg P.W."/>
            <person name="Wang J."/>
            <person name="Gasser R.B."/>
        </authorList>
    </citation>
    <scope>NUCLEOTIDE SEQUENCE [LARGE SCALE GENOMIC DNA]</scope>
    <source>
        <strain evidence="3">DCEP-RM93F</strain>
        <strain evidence="2">DCEP-RM93M</strain>
    </source>
</reference>
<evidence type="ECO:0000313" key="3">
    <source>
        <dbReference type="EMBL" id="KFD66522.1"/>
    </source>
</evidence>
<dbReference type="EMBL" id="KL367524">
    <property type="protein sequence ID" value="KFD66522.1"/>
    <property type="molecule type" value="Genomic_DNA"/>
</dbReference>
<dbReference type="Proteomes" id="UP000030758">
    <property type="component" value="Unassembled WGS sequence"/>
</dbReference>
<accession>A0A085MJM0</accession>